<dbReference type="GO" id="GO:0004386">
    <property type="term" value="F:helicase activity"/>
    <property type="evidence" value="ECO:0007669"/>
    <property type="project" value="UniProtKB-KW"/>
</dbReference>
<dbReference type="AlphaFoldDB" id="A0A0G0W5J4"/>
<name>A0A0G0W5J4_9BACT</name>
<dbReference type="Proteomes" id="UP000034664">
    <property type="component" value="Unassembled WGS sequence"/>
</dbReference>
<dbReference type="Gene3D" id="3.40.50.300">
    <property type="entry name" value="P-loop containing nucleotide triphosphate hydrolases"/>
    <property type="match status" value="1"/>
</dbReference>
<protein>
    <submittedName>
        <fullName evidence="1">ATP-independent RNA helicase DbpA</fullName>
    </submittedName>
</protein>
<gene>
    <name evidence="1" type="ORF">UU14_C0047G0007</name>
</gene>
<dbReference type="SUPFAM" id="SSF52540">
    <property type="entry name" value="P-loop containing nucleoside triphosphate hydrolases"/>
    <property type="match status" value="1"/>
</dbReference>
<keyword evidence="1" id="KW-0378">Hydrolase</keyword>
<feature type="non-terminal residue" evidence="1">
    <location>
        <position position="40"/>
    </location>
</feature>
<keyword evidence="1" id="KW-0067">ATP-binding</keyword>
<organism evidence="1 2">
    <name type="scientific">Candidatus Roizmanbacteria bacterium GW2011_GWB1_40_7</name>
    <dbReference type="NCBI Taxonomy" id="1618482"/>
    <lineage>
        <taxon>Bacteria</taxon>
        <taxon>Candidatus Roizmaniibacteriota</taxon>
    </lineage>
</organism>
<dbReference type="InterPro" id="IPR027417">
    <property type="entry name" value="P-loop_NTPase"/>
</dbReference>
<accession>A0A0G0W5J4</accession>
<reference evidence="1 2" key="1">
    <citation type="journal article" date="2015" name="Nature">
        <title>rRNA introns, odd ribosomes, and small enigmatic genomes across a large radiation of phyla.</title>
        <authorList>
            <person name="Brown C.T."/>
            <person name="Hug L.A."/>
            <person name="Thomas B.C."/>
            <person name="Sharon I."/>
            <person name="Castelle C.J."/>
            <person name="Singh A."/>
            <person name="Wilkins M.J."/>
            <person name="Williams K.H."/>
            <person name="Banfield J.F."/>
        </authorList>
    </citation>
    <scope>NUCLEOTIDE SEQUENCE [LARGE SCALE GENOMIC DNA]</scope>
</reference>
<evidence type="ECO:0000313" key="2">
    <source>
        <dbReference type="Proteomes" id="UP000034664"/>
    </source>
</evidence>
<evidence type="ECO:0000313" key="1">
    <source>
        <dbReference type="EMBL" id="KKR70542.1"/>
    </source>
</evidence>
<proteinExistence type="predicted"/>
<keyword evidence="1" id="KW-0547">Nucleotide-binding</keyword>
<comment type="caution">
    <text evidence="1">The sequence shown here is derived from an EMBL/GenBank/DDBJ whole genome shotgun (WGS) entry which is preliminary data.</text>
</comment>
<keyword evidence="1" id="KW-0347">Helicase</keyword>
<dbReference type="EMBL" id="LBZM01000047">
    <property type="protein sequence ID" value="KKR70542.1"/>
    <property type="molecule type" value="Genomic_DNA"/>
</dbReference>
<sequence length="40" mass="4226">MVAVGGANIAPQISALRHDPAFVIGTPGRLRDLIDKKVLD</sequence>